<dbReference type="OrthoDB" id="457916at2"/>
<organism evidence="1 2">
    <name type="scientific">Okeania hirsuta</name>
    <dbReference type="NCBI Taxonomy" id="1458930"/>
    <lineage>
        <taxon>Bacteria</taxon>
        <taxon>Bacillati</taxon>
        <taxon>Cyanobacteriota</taxon>
        <taxon>Cyanophyceae</taxon>
        <taxon>Oscillatoriophycideae</taxon>
        <taxon>Oscillatoriales</taxon>
        <taxon>Microcoleaceae</taxon>
        <taxon>Okeania</taxon>
    </lineage>
</organism>
<evidence type="ECO:0000313" key="2">
    <source>
        <dbReference type="Proteomes" id="UP000269154"/>
    </source>
</evidence>
<sequence length="204" mass="23582">MNYAHLKKAIQLLTNATQKLEYIVSEKSTNQANYQTVEFAQETIKKAMAEISAAINPPIINHIPDEFLAKAKSLGIPLDDIEVIVAIYEHHPSQLLGVLVEIENRAENIKRRREYFLLRLPEMPIEKLGSRLPVIKASDLNWPEEAISQEYREAIKAKYKIDRLMKKRPYSRATIFEKIKQAEAIFAESQVRENESDFDEEIPF</sequence>
<dbReference type="EMBL" id="RCBY01000221">
    <property type="protein sequence ID" value="RQH28059.1"/>
    <property type="molecule type" value="Genomic_DNA"/>
</dbReference>
<dbReference type="AlphaFoldDB" id="A0A3N6MMX2"/>
<gene>
    <name evidence="1" type="ORF">D5R40_26155</name>
</gene>
<name>A0A3N6MMX2_9CYAN</name>
<keyword evidence="2" id="KW-1185">Reference proteome</keyword>
<protein>
    <submittedName>
        <fullName evidence="1">Uncharacterized protein</fullName>
    </submittedName>
</protein>
<proteinExistence type="predicted"/>
<evidence type="ECO:0000313" key="1">
    <source>
        <dbReference type="EMBL" id="RQH28059.1"/>
    </source>
</evidence>
<reference evidence="1 2" key="1">
    <citation type="journal article" date="2018" name="ACS Chem. Biol.">
        <title>Ketoreductase domain dysfunction expands chemodiversity: malyngamide biosynthesis in the cyanobacterium Okeania hirsuta.</title>
        <authorList>
            <person name="Moss N.A."/>
            <person name="Leao T."/>
            <person name="Rankin M."/>
            <person name="McCullough T.M."/>
            <person name="Qu P."/>
            <person name="Korobeynikov A."/>
            <person name="Smith J.L."/>
            <person name="Gerwick L."/>
            <person name="Gerwick W.H."/>
        </authorList>
    </citation>
    <scope>NUCLEOTIDE SEQUENCE [LARGE SCALE GENOMIC DNA]</scope>
    <source>
        <strain evidence="1 2">PAB10Feb10-1</strain>
    </source>
</reference>
<dbReference type="Proteomes" id="UP000269154">
    <property type="component" value="Unassembled WGS sequence"/>
</dbReference>
<accession>A0A3N6MMX2</accession>
<comment type="caution">
    <text evidence="1">The sequence shown here is derived from an EMBL/GenBank/DDBJ whole genome shotgun (WGS) entry which is preliminary data.</text>
</comment>
<dbReference type="RefSeq" id="WP_124147780.1">
    <property type="nucleotide sequence ID" value="NZ_CAWOKI010000314.1"/>
</dbReference>